<keyword evidence="1" id="KW-0472">Membrane</keyword>
<feature type="transmembrane region" description="Helical" evidence="1">
    <location>
        <begin position="204"/>
        <end position="225"/>
    </location>
</feature>
<dbReference type="InParanoid" id="A0A1S3J863"/>
<evidence type="ECO:0000313" key="3">
    <source>
        <dbReference type="RefSeq" id="XP_013406054.1"/>
    </source>
</evidence>
<reference evidence="3" key="1">
    <citation type="submission" date="2025-08" db="UniProtKB">
        <authorList>
            <consortium name="RefSeq"/>
        </authorList>
    </citation>
    <scope>IDENTIFICATION</scope>
    <source>
        <tissue evidence="3">Gonads</tissue>
    </source>
</reference>
<dbReference type="GeneID" id="106170629"/>
<proteinExistence type="predicted"/>
<organism evidence="2 3">
    <name type="scientific">Lingula anatina</name>
    <name type="common">Brachiopod</name>
    <name type="synonym">Lingula unguis</name>
    <dbReference type="NCBI Taxonomy" id="7574"/>
    <lineage>
        <taxon>Eukaryota</taxon>
        <taxon>Metazoa</taxon>
        <taxon>Spiralia</taxon>
        <taxon>Lophotrochozoa</taxon>
        <taxon>Brachiopoda</taxon>
        <taxon>Linguliformea</taxon>
        <taxon>Lingulata</taxon>
        <taxon>Lingulida</taxon>
        <taxon>Linguloidea</taxon>
        <taxon>Lingulidae</taxon>
        <taxon>Lingula</taxon>
    </lineage>
</organism>
<feature type="transmembrane region" description="Helical" evidence="1">
    <location>
        <begin position="12"/>
        <end position="32"/>
    </location>
</feature>
<keyword evidence="2" id="KW-1185">Reference proteome</keyword>
<dbReference type="AlphaFoldDB" id="A0A1S3J863"/>
<keyword evidence="1" id="KW-1133">Transmembrane helix</keyword>
<dbReference type="InterPro" id="IPR027197">
    <property type="entry name" value="SLC43A3"/>
</dbReference>
<dbReference type="InterPro" id="IPR036259">
    <property type="entry name" value="MFS_trans_sf"/>
</dbReference>
<feature type="transmembrane region" description="Helical" evidence="1">
    <location>
        <begin position="87"/>
        <end position="105"/>
    </location>
</feature>
<protein>
    <submittedName>
        <fullName evidence="3">Solute carrier family 43 member 3</fullName>
    </submittedName>
</protein>
<dbReference type="KEGG" id="lak:106170629"/>
<dbReference type="RefSeq" id="XP_013406054.1">
    <property type="nucleotide sequence ID" value="XM_013550600.1"/>
</dbReference>
<accession>A0A1S3J863</accession>
<dbReference type="SUPFAM" id="SSF103473">
    <property type="entry name" value="MFS general substrate transporter"/>
    <property type="match status" value="1"/>
</dbReference>
<gene>
    <name evidence="3" type="primary">LOC106170629</name>
</gene>
<dbReference type="OrthoDB" id="330047at2759"/>
<sequence>MEKGNEPALYKAFLVAFVLIEVGLFSVCVQGWPSLVYIFRDTGFYANLCDNDTLTYSPDMNATASSDSVYDHLTEIGCAPQQEMLNLVYTVASVALVFTSVLGHIYDHCGTWFVRGICMSLCFTGTLLMAFARPGLEWLLFPGSIAQYLGGVMYLATDMQMPQLFPKSKTTLGIVVSGATDMSTSSFLFVKLMTRGYHTKAPWWYLRALVSSFLLLLRFCCPLGTTTQTTKRQIMYLQSVGLCRCTRSIV</sequence>
<keyword evidence="1" id="KW-0812">Transmembrane</keyword>
<evidence type="ECO:0000256" key="1">
    <source>
        <dbReference type="SAM" id="Phobius"/>
    </source>
</evidence>
<evidence type="ECO:0000313" key="2">
    <source>
        <dbReference type="Proteomes" id="UP000085678"/>
    </source>
</evidence>
<dbReference type="PANTHER" id="PTHR20765">
    <property type="entry name" value="SOLUTE CARRIER FAMILY 43 MEMBER 3-RELATED"/>
    <property type="match status" value="1"/>
</dbReference>
<dbReference type="Proteomes" id="UP000085678">
    <property type="component" value="Unplaced"/>
</dbReference>
<feature type="transmembrane region" description="Helical" evidence="1">
    <location>
        <begin position="112"/>
        <end position="132"/>
    </location>
</feature>
<dbReference type="PANTHER" id="PTHR20765:SF1">
    <property type="entry name" value="EQUILIBRATIVE NUCLEOBASE TRANSPORTER 1"/>
    <property type="match status" value="1"/>
</dbReference>
<name>A0A1S3J863_LINAN</name>